<proteinExistence type="predicted"/>
<protein>
    <submittedName>
        <fullName evidence="1">Beta-mannosidase</fullName>
    </submittedName>
</protein>
<dbReference type="Proteomes" id="UP001526201">
    <property type="component" value="Unassembled WGS sequence"/>
</dbReference>
<evidence type="ECO:0000313" key="1">
    <source>
        <dbReference type="EMBL" id="MCV7228435.1"/>
    </source>
</evidence>
<name>A0ABT3CG15_9MYCO</name>
<reference evidence="1 2" key="1">
    <citation type="journal article" date="2022" name="BMC Genomics">
        <title>Comparative genome analysis of mycobacteria focusing on tRNA and non-coding RNA.</title>
        <authorList>
            <person name="Behra P.R.K."/>
            <person name="Pettersson B.M.F."/>
            <person name="Ramesh M."/>
            <person name="Das S."/>
            <person name="Dasgupta S."/>
            <person name="Kirsebom L.A."/>
        </authorList>
    </citation>
    <scope>NUCLEOTIDE SEQUENCE [LARGE SCALE GENOMIC DNA]</scope>
    <source>
        <strain evidence="1 2">DSM 44078</strain>
    </source>
</reference>
<dbReference type="Gene3D" id="3.20.20.80">
    <property type="entry name" value="Glycosidases"/>
    <property type="match status" value="1"/>
</dbReference>
<dbReference type="InterPro" id="IPR017853">
    <property type="entry name" value="GH"/>
</dbReference>
<evidence type="ECO:0000313" key="2">
    <source>
        <dbReference type="Proteomes" id="UP001526201"/>
    </source>
</evidence>
<gene>
    <name evidence="1" type="ORF">H7J73_20690</name>
</gene>
<sequence length="345" mass="36433">MALPATAGPRVSVVNGALTLDGNPWWPTGFNAYELGTNWDVNKGCGAQVDLDDYFGSLPPHSVTRFDAFAALATNKHSGAQDFRALDAVFVTAARHDQLVIAVLSSGEGACGDGGFKDHDWFAGGWQGIQAASSYARWLDTAVARWHNSPALAGWELVGEPETGICLDTTCQWQQRICPADAAATLRSFFDTAGSRLRARDAYTPIWAGLAGGGQCGTAGDDYALVAGSPSIDVLDVHDYGPAGVLLPGDQYNGVERRLQQAKSVGKPLVIGELGQPAGSCGSLDERASFLTQKVQAQRQAGSAGAILWNYVPDPRSEECTMDIGPQDPLFAALSKSPNGIRYTG</sequence>
<accession>A0ABT3CG15</accession>
<dbReference type="EMBL" id="JACKTY010000033">
    <property type="protein sequence ID" value="MCV7228435.1"/>
    <property type="molecule type" value="Genomic_DNA"/>
</dbReference>
<organism evidence="1 2">
    <name type="scientific">Mycolicibacterium komossense</name>
    <dbReference type="NCBI Taxonomy" id="1779"/>
    <lineage>
        <taxon>Bacteria</taxon>
        <taxon>Bacillati</taxon>
        <taxon>Actinomycetota</taxon>
        <taxon>Actinomycetes</taxon>
        <taxon>Mycobacteriales</taxon>
        <taxon>Mycobacteriaceae</taxon>
        <taxon>Mycolicibacterium</taxon>
    </lineage>
</organism>
<comment type="caution">
    <text evidence="1">The sequence shown here is derived from an EMBL/GenBank/DDBJ whole genome shotgun (WGS) entry which is preliminary data.</text>
</comment>
<dbReference type="SUPFAM" id="SSF51445">
    <property type="entry name" value="(Trans)glycosidases"/>
    <property type="match status" value="1"/>
</dbReference>
<keyword evidence="2" id="KW-1185">Reference proteome</keyword>